<accession>A0A2M4D7T7</accession>
<sequence>MHLVAAAVLCANTHTQTHTHAHVHIYPFSLSFASRIPIIIHSPCSLWIFDYVKHYVKTNLIVLCHW</sequence>
<proteinExistence type="predicted"/>
<evidence type="ECO:0000313" key="1">
    <source>
        <dbReference type="EMBL" id="MBW73609.1"/>
    </source>
</evidence>
<protein>
    <submittedName>
        <fullName evidence="1">Putative secreted protein</fullName>
    </submittedName>
</protein>
<dbReference type="AlphaFoldDB" id="A0A2M4D7T7"/>
<reference evidence="1" key="1">
    <citation type="submission" date="2018-01" db="EMBL/GenBank/DDBJ databases">
        <title>An insight into the sialome of Amazonian anophelines.</title>
        <authorList>
            <person name="Ribeiro J.M."/>
            <person name="Scarpassa V."/>
            <person name="Calvo E."/>
        </authorList>
    </citation>
    <scope>NUCLEOTIDE SEQUENCE</scope>
</reference>
<organism evidence="1">
    <name type="scientific">Anopheles darlingi</name>
    <name type="common">Mosquito</name>
    <dbReference type="NCBI Taxonomy" id="43151"/>
    <lineage>
        <taxon>Eukaryota</taxon>
        <taxon>Metazoa</taxon>
        <taxon>Ecdysozoa</taxon>
        <taxon>Arthropoda</taxon>
        <taxon>Hexapoda</taxon>
        <taxon>Insecta</taxon>
        <taxon>Pterygota</taxon>
        <taxon>Neoptera</taxon>
        <taxon>Endopterygota</taxon>
        <taxon>Diptera</taxon>
        <taxon>Nematocera</taxon>
        <taxon>Culicoidea</taxon>
        <taxon>Culicidae</taxon>
        <taxon>Anophelinae</taxon>
        <taxon>Anopheles</taxon>
    </lineage>
</organism>
<dbReference type="EMBL" id="GGFL01009431">
    <property type="protein sequence ID" value="MBW73609.1"/>
    <property type="molecule type" value="Transcribed_RNA"/>
</dbReference>
<name>A0A2M4D7T7_ANODA</name>